<dbReference type="EMBL" id="SNZK01000009">
    <property type="protein sequence ID" value="TDR52206.1"/>
    <property type="molecule type" value="Genomic_DNA"/>
</dbReference>
<dbReference type="STRING" id="1265846.PROCOU_09851"/>
<keyword evidence="4" id="KW-1185">Reference proteome</keyword>
<dbReference type="PROSITE" id="PS51257">
    <property type="entry name" value="PROKAR_LIPOPROTEIN"/>
    <property type="match status" value="1"/>
</dbReference>
<sequence>MRKTMFLAILVAISLTIGACGKPIDDAKTDTPKSETVVDDSGVTKKVDGMAIEIVEVMTLDKAKKTDDTIIKVHLKGKNNSPDPQALDSMLLTVENSEGKPLEIYPSTSIGTTLAPGTEAEGDAFFILKGDAPLTITYENPETKSKAVWSIKTIKDAS</sequence>
<gene>
    <name evidence="3" type="ORF">DFP96_10996</name>
</gene>
<name>A0A4V3DPG8_9LIST</name>
<evidence type="ECO:0000256" key="1">
    <source>
        <dbReference type="ARBA" id="ARBA00022729"/>
    </source>
</evidence>
<protein>
    <recommendedName>
        <fullName evidence="5">DUF4352 domain-containing protein</fullName>
    </recommendedName>
</protein>
<dbReference type="InterPro" id="IPR029050">
    <property type="entry name" value="Immunoprotect_excell_Ig-like"/>
</dbReference>
<dbReference type="Gene3D" id="2.60.40.1240">
    <property type="match status" value="1"/>
</dbReference>
<evidence type="ECO:0000313" key="4">
    <source>
        <dbReference type="Proteomes" id="UP000295558"/>
    </source>
</evidence>
<accession>A0A4V3DPG8</accession>
<proteinExistence type="predicted"/>
<dbReference type="AlphaFoldDB" id="A0A4V3DPG8"/>
<organism evidence="3 4">
    <name type="scientific">Listeria rocourtiae</name>
    <dbReference type="NCBI Taxonomy" id="647910"/>
    <lineage>
        <taxon>Bacteria</taxon>
        <taxon>Bacillati</taxon>
        <taxon>Bacillota</taxon>
        <taxon>Bacilli</taxon>
        <taxon>Bacillales</taxon>
        <taxon>Listeriaceae</taxon>
        <taxon>Listeria</taxon>
    </lineage>
</organism>
<evidence type="ECO:0000313" key="3">
    <source>
        <dbReference type="EMBL" id="TDR52206.1"/>
    </source>
</evidence>
<keyword evidence="1 2" id="KW-0732">Signal</keyword>
<evidence type="ECO:0000256" key="2">
    <source>
        <dbReference type="SAM" id="SignalP"/>
    </source>
</evidence>
<evidence type="ECO:0008006" key="5">
    <source>
        <dbReference type="Google" id="ProtNLM"/>
    </source>
</evidence>
<comment type="caution">
    <text evidence="3">The sequence shown here is derived from an EMBL/GenBank/DDBJ whole genome shotgun (WGS) entry which is preliminary data.</text>
</comment>
<dbReference type="Proteomes" id="UP000295558">
    <property type="component" value="Unassembled WGS sequence"/>
</dbReference>
<dbReference type="RefSeq" id="WP_036071461.1">
    <property type="nucleotide sequence ID" value="NZ_JAASUO010000010.1"/>
</dbReference>
<dbReference type="OrthoDB" id="2365531at2"/>
<feature type="chain" id="PRO_5038581577" description="DUF4352 domain-containing protein" evidence="2">
    <location>
        <begin position="20"/>
        <end position="158"/>
    </location>
</feature>
<reference evidence="3 4" key="1">
    <citation type="submission" date="2019-03" db="EMBL/GenBank/DDBJ databases">
        <title>Genomic Encyclopedia of Type Strains, Phase III (KMG-III): the genomes of soil and plant-associated and newly described type strains.</title>
        <authorList>
            <person name="Whitman W."/>
        </authorList>
    </citation>
    <scope>NUCLEOTIDE SEQUENCE [LARGE SCALE GENOMIC DNA]</scope>
    <source>
        <strain evidence="3 4">CECT 7972</strain>
    </source>
</reference>
<feature type="signal peptide" evidence="2">
    <location>
        <begin position="1"/>
        <end position="19"/>
    </location>
</feature>